<evidence type="ECO:0000313" key="1">
    <source>
        <dbReference type="EMBL" id="KII63184.1"/>
    </source>
</evidence>
<gene>
    <name evidence="1" type="ORF">RF11_07863</name>
</gene>
<dbReference type="EMBL" id="JWZT01004760">
    <property type="protein sequence ID" value="KII63184.1"/>
    <property type="molecule type" value="Genomic_DNA"/>
</dbReference>
<protein>
    <submittedName>
        <fullName evidence="1">Uncharacterized protein</fullName>
    </submittedName>
</protein>
<name>A0A0C2MFP7_THEKT</name>
<organism evidence="1 2">
    <name type="scientific">Thelohanellus kitauei</name>
    <name type="common">Myxosporean</name>
    <dbReference type="NCBI Taxonomy" id="669202"/>
    <lineage>
        <taxon>Eukaryota</taxon>
        <taxon>Metazoa</taxon>
        <taxon>Cnidaria</taxon>
        <taxon>Myxozoa</taxon>
        <taxon>Myxosporea</taxon>
        <taxon>Bivalvulida</taxon>
        <taxon>Platysporina</taxon>
        <taxon>Myxobolidae</taxon>
        <taxon>Thelohanellus</taxon>
    </lineage>
</organism>
<sequence>MLDLREAIPKPLSPYNNSLPELSSTDNIQEKYYELEFNDQNLHSLAVNHVTKLESLQNESNISHRNDAQKVLDSICEYIASIDPNASRVDHDKVDQLINTLTMLNDKSSTYENLGHSKHRNILRSDSLNIEISPNYEKISLDEKSYSSEPELPLYDFYDVY</sequence>
<dbReference type="AlphaFoldDB" id="A0A0C2MFP7"/>
<accession>A0A0C2MFP7</accession>
<proteinExistence type="predicted"/>
<dbReference type="Proteomes" id="UP000031668">
    <property type="component" value="Unassembled WGS sequence"/>
</dbReference>
<reference evidence="1 2" key="1">
    <citation type="journal article" date="2014" name="Genome Biol. Evol.">
        <title>The genome of the myxosporean Thelohanellus kitauei shows adaptations to nutrient acquisition within its fish host.</title>
        <authorList>
            <person name="Yang Y."/>
            <person name="Xiong J."/>
            <person name="Zhou Z."/>
            <person name="Huo F."/>
            <person name="Miao W."/>
            <person name="Ran C."/>
            <person name="Liu Y."/>
            <person name="Zhang J."/>
            <person name="Feng J."/>
            <person name="Wang M."/>
            <person name="Wang M."/>
            <person name="Wang L."/>
            <person name="Yao B."/>
        </authorList>
    </citation>
    <scope>NUCLEOTIDE SEQUENCE [LARGE SCALE GENOMIC DNA]</scope>
    <source>
        <strain evidence="1">Wuqing</strain>
    </source>
</reference>
<evidence type="ECO:0000313" key="2">
    <source>
        <dbReference type="Proteomes" id="UP000031668"/>
    </source>
</evidence>
<keyword evidence="2" id="KW-1185">Reference proteome</keyword>
<comment type="caution">
    <text evidence="1">The sequence shown here is derived from an EMBL/GenBank/DDBJ whole genome shotgun (WGS) entry which is preliminary data.</text>
</comment>